<proteinExistence type="predicted"/>
<organism evidence="3 4">
    <name type="scientific">Candidatus Colwellbacteria bacterium CG23_combo_of_CG06-09_8_20_14_all_42_19</name>
    <dbReference type="NCBI Taxonomy" id="1974541"/>
    <lineage>
        <taxon>Bacteria</taxon>
        <taxon>Candidatus Colwelliibacteriota</taxon>
    </lineage>
</organism>
<evidence type="ECO:0000259" key="2">
    <source>
        <dbReference type="Pfam" id="PF16268"/>
    </source>
</evidence>
<dbReference type="SUPFAM" id="SSF54197">
    <property type="entry name" value="HIT-like"/>
    <property type="match status" value="2"/>
</dbReference>
<dbReference type="Proteomes" id="UP000230007">
    <property type="component" value="Unassembled WGS sequence"/>
</dbReference>
<dbReference type="Pfam" id="PF16268">
    <property type="entry name" value="DUF4921"/>
    <property type="match status" value="1"/>
</dbReference>
<feature type="active site" description="Tele-UMP-histidine intermediate" evidence="1">
    <location>
        <position position="172"/>
    </location>
</feature>
<evidence type="ECO:0000256" key="1">
    <source>
        <dbReference type="PIRSR" id="PIRSR000808-1"/>
    </source>
</evidence>
<dbReference type="AlphaFoldDB" id="A0A2H0AMA9"/>
<evidence type="ECO:0000313" key="4">
    <source>
        <dbReference type="Proteomes" id="UP000230007"/>
    </source>
</evidence>
<gene>
    <name evidence="3" type="ORF">COX15_00370</name>
</gene>
<protein>
    <recommendedName>
        <fullName evidence="2">DUF4921 domain-containing protein</fullName>
    </recommendedName>
</protein>
<sequence>MKYSELRQDLVSGDWILIAPGRARKPEEFLEKRERLRAPKEGCPFENLEAAGGGEMIAVYTSDSTVPRVSYHKDWRVQLIPNKYPAVFHDGFAAKEKEIGPYKTVFGAGYHDLLITKDHNANFPRLSKNDANLVFRAFRDRYAIFLDDPDVAYISIFHNWGPKAGASVYHPHYQMIALPVIPPDVEHSLAGSKRYFQKNRRCVHCVQLAWEKKERKRIIYENNCAVVFAPFVSKSEFEIRIFPKQHLPFFEDTPENIMDCVVEALQKALKLMEKSLKDPDYNFFIHTAPLNNKNRFSHYHWHIEIIPKINIPAGFELGTGIEINVVDPDEAAKHIRKR</sequence>
<dbReference type="GO" id="GO:0006012">
    <property type="term" value="P:galactose metabolic process"/>
    <property type="evidence" value="ECO:0007669"/>
    <property type="project" value="InterPro"/>
</dbReference>
<dbReference type="InterPro" id="IPR053177">
    <property type="entry name" value="ADP-glucose_phosphorylase"/>
</dbReference>
<dbReference type="InterPro" id="IPR032576">
    <property type="entry name" value="DUF4921"/>
</dbReference>
<feature type="domain" description="DUF4921" evidence="2">
    <location>
        <begin position="108"/>
        <end position="335"/>
    </location>
</feature>
<dbReference type="EMBL" id="PCSK01000008">
    <property type="protein sequence ID" value="PIP46549.1"/>
    <property type="molecule type" value="Genomic_DNA"/>
</dbReference>
<name>A0A2H0AMA9_9BACT</name>
<dbReference type="PANTHER" id="PTHR42763:SF2">
    <property type="entry name" value="ADP-GLUCOSE PHOSPHORYLASE"/>
    <property type="match status" value="1"/>
</dbReference>
<evidence type="ECO:0000313" key="3">
    <source>
        <dbReference type="EMBL" id="PIP46549.1"/>
    </source>
</evidence>
<comment type="caution">
    <text evidence="3">The sequence shown here is derived from an EMBL/GenBank/DDBJ whole genome shotgun (WGS) entry which is preliminary data.</text>
</comment>
<dbReference type="GO" id="GO:0008270">
    <property type="term" value="F:zinc ion binding"/>
    <property type="evidence" value="ECO:0007669"/>
    <property type="project" value="InterPro"/>
</dbReference>
<reference evidence="3 4" key="1">
    <citation type="submission" date="2017-09" db="EMBL/GenBank/DDBJ databases">
        <title>Depth-based differentiation of microbial function through sediment-hosted aquifers and enrichment of novel symbionts in the deep terrestrial subsurface.</title>
        <authorList>
            <person name="Probst A.J."/>
            <person name="Ladd B."/>
            <person name="Jarett J.K."/>
            <person name="Geller-Mcgrath D.E."/>
            <person name="Sieber C.M."/>
            <person name="Emerson J.B."/>
            <person name="Anantharaman K."/>
            <person name="Thomas B.C."/>
            <person name="Malmstrom R."/>
            <person name="Stieglmeier M."/>
            <person name="Klingl A."/>
            <person name="Woyke T."/>
            <person name="Ryan C.M."/>
            <person name="Banfield J.F."/>
        </authorList>
    </citation>
    <scope>NUCLEOTIDE SEQUENCE [LARGE SCALE GENOMIC DNA]</scope>
    <source>
        <strain evidence="3">CG23_combo_of_CG06-09_8_20_14_all_42_19</strain>
    </source>
</reference>
<dbReference type="PANTHER" id="PTHR42763">
    <property type="entry name" value="ADP-GLUCOSE PHOSPHORYLASE"/>
    <property type="match status" value="1"/>
</dbReference>
<dbReference type="PIRSF" id="PIRSF000808">
    <property type="entry name" value="GalT"/>
    <property type="match status" value="1"/>
</dbReference>
<dbReference type="InterPro" id="IPR001937">
    <property type="entry name" value="GalP_UDPtransf1"/>
</dbReference>
<accession>A0A2H0AMA9</accession>
<dbReference type="InterPro" id="IPR036265">
    <property type="entry name" value="HIT-like_sf"/>
</dbReference>
<dbReference type="Gene3D" id="3.30.428.10">
    <property type="entry name" value="HIT-like"/>
    <property type="match status" value="2"/>
</dbReference>
<dbReference type="GO" id="GO:0008108">
    <property type="term" value="F:UDP-glucose:hexose-1-phosphate uridylyltransferase activity"/>
    <property type="evidence" value="ECO:0007669"/>
    <property type="project" value="InterPro"/>
</dbReference>